<accession>A0A3M7CZ69</accession>
<evidence type="ECO:0000313" key="2">
    <source>
        <dbReference type="EMBL" id="RMY57341.1"/>
    </source>
</evidence>
<sequence>MAEDQKQTEDVVVGNENFTSDLAPVGNPANKPNSDVVMTEAPPTPISKLQKTAARCKRRADHILQILEN</sequence>
<feature type="region of interest" description="Disordered" evidence="1">
    <location>
        <begin position="1"/>
        <end position="34"/>
    </location>
</feature>
<name>A0A3M7CZ69_HORWE</name>
<reference evidence="2 3" key="1">
    <citation type="journal article" date="2018" name="BMC Genomics">
        <title>Genomic evidence for intraspecific hybridization in a clonal and extremely halotolerant yeast.</title>
        <authorList>
            <person name="Gostincar C."/>
            <person name="Stajich J.E."/>
            <person name="Zupancic J."/>
            <person name="Zalar P."/>
            <person name="Gunde-Cimerman N."/>
        </authorList>
    </citation>
    <scope>NUCLEOTIDE SEQUENCE [LARGE SCALE GENOMIC DNA]</scope>
    <source>
        <strain evidence="2 3">EXF-151</strain>
    </source>
</reference>
<evidence type="ECO:0000313" key="3">
    <source>
        <dbReference type="Proteomes" id="UP000270230"/>
    </source>
</evidence>
<protein>
    <submittedName>
        <fullName evidence="2">Uncharacterized protein</fullName>
    </submittedName>
</protein>
<gene>
    <name evidence="2" type="ORF">D0865_03170</name>
</gene>
<comment type="caution">
    <text evidence="2">The sequence shown here is derived from an EMBL/GenBank/DDBJ whole genome shotgun (WGS) entry which is preliminary data.</text>
</comment>
<dbReference type="OrthoDB" id="3929166at2759"/>
<dbReference type="EMBL" id="QWIN01000171">
    <property type="protein sequence ID" value="RMY57341.1"/>
    <property type="molecule type" value="Genomic_DNA"/>
</dbReference>
<evidence type="ECO:0000256" key="1">
    <source>
        <dbReference type="SAM" id="MobiDB-lite"/>
    </source>
</evidence>
<organism evidence="2 3">
    <name type="scientific">Hortaea werneckii</name>
    <name type="common">Black yeast</name>
    <name type="synonym">Cladosporium werneckii</name>
    <dbReference type="NCBI Taxonomy" id="91943"/>
    <lineage>
        <taxon>Eukaryota</taxon>
        <taxon>Fungi</taxon>
        <taxon>Dikarya</taxon>
        <taxon>Ascomycota</taxon>
        <taxon>Pezizomycotina</taxon>
        <taxon>Dothideomycetes</taxon>
        <taxon>Dothideomycetidae</taxon>
        <taxon>Mycosphaerellales</taxon>
        <taxon>Teratosphaeriaceae</taxon>
        <taxon>Hortaea</taxon>
    </lineage>
</organism>
<dbReference type="AlphaFoldDB" id="A0A3M7CZ69"/>
<proteinExistence type="predicted"/>
<dbReference type="Proteomes" id="UP000270230">
    <property type="component" value="Unassembled WGS sequence"/>
</dbReference>